<evidence type="ECO:0000313" key="4">
    <source>
        <dbReference type="Proteomes" id="UP001385951"/>
    </source>
</evidence>
<dbReference type="Proteomes" id="UP001385951">
    <property type="component" value="Unassembled WGS sequence"/>
</dbReference>
<sequence length="374" mass="41946">MDDDHVDSDSQTWERLLEQQTALFRKTVSRNTELEGRVEELERELGVWKVALKTADEDKKTLTKQITRLERNIGSLKDDNPLVVCLIDGDGNIFSSELIKLGETGGHQAALLLNKGLTGHMESLDSDEGFSSRGQIWLTVYCNKSGLLETLTNNNVCTAEQFENFVIGFNQAAPLFSFVDVGSGKERADEKIKECLRVFTRFPQTSKVFFGGAHDNGYISILNQLQNEGLRNKLVVLRGYKELAYELKNLKLPTLEIVGLFMTEKLQTIAPPRRHSPPSLVKPQDFEKFRATPQTSSPREFVAAKAAQFTEKGLVSTQSYTPILEVHVHFFSSLFTNINLHHAISTTYPTASTGSSAATVTITYYYPNTWRNSV</sequence>
<dbReference type="InterPro" id="IPR057683">
    <property type="entry name" value="DUF7923"/>
</dbReference>
<feature type="domain" description="DUF7923" evidence="2">
    <location>
        <begin position="78"/>
        <end position="261"/>
    </location>
</feature>
<accession>A0AAW0GVR3</accession>
<protein>
    <recommendedName>
        <fullName evidence="2">DUF7923 domain-containing protein</fullName>
    </recommendedName>
</protein>
<evidence type="ECO:0000259" key="2">
    <source>
        <dbReference type="Pfam" id="PF25540"/>
    </source>
</evidence>
<name>A0AAW0GVR3_9APHY</name>
<proteinExistence type="predicted"/>
<dbReference type="Pfam" id="PF25540">
    <property type="entry name" value="DUF7923"/>
    <property type="match status" value="1"/>
</dbReference>
<feature type="coiled-coil region" evidence="1">
    <location>
        <begin position="24"/>
        <end position="79"/>
    </location>
</feature>
<dbReference type="EMBL" id="JASBNA010000002">
    <property type="protein sequence ID" value="KAK7694623.1"/>
    <property type="molecule type" value="Genomic_DNA"/>
</dbReference>
<keyword evidence="1" id="KW-0175">Coiled coil</keyword>
<dbReference type="PANTHER" id="PTHR37543">
    <property type="entry name" value="CCCH ZINC FINGER DNA BINDING PROTEIN (AFU_ORTHOLOGUE AFUA_5G12760)"/>
    <property type="match status" value="1"/>
</dbReference>
<reference evidence="3 4" key="1">
    <citation type="submission" date="2022-09" db="EMBL/GenBank/DDBJ databases">
        <authorList>
            <person name="Palmer J.M."/>
        </authorList>
    </citation>
    <scope>NUCLEOTIDE SEQUENCE [LARGE SCALE GENOMIC DNA]</scope>
    <source>
        <strain evidence="3 4">DSM 7382</strain>
    </source>
</reference>
<evidence type="ECO:0000313" key="3">
    <source>
        <dbReference type="EMBL" id="KAK7694623.1"/>
    </source>
</evidence>
<evidence type="ECO:0000256" key="1">
    <source>
        <dbReference type="SAM" id="Coils"/>
    </source>
</evidence>
<dbReference type="AlphaFoldDB" id="A0AAW0GVR3"/>
<comment type="caution">
    <text evidence="3">The sequence shown here is derived from an EMBL/GenBank/DDBJ whole genome shotgun (WGS) entry which is preliminary data.</text>
</comment>
<dbReference type="PANTHER" id="PTHR37543:SF1">
    <property type="entry name" value="CCCH ZINC FINGER DNA BINDING PROTEIN (AFU_ORTHOLOGUE AFUA_5G12760)"/>
    <property type="match status" value="1"/>
</dbReference>
<keyword evidence="4" id="KW-1185">Reference proteome</keyword>
<gene>
    <name evidence="3" type="ORF">QCA50_001810</name>
</gene>
<organism evidence="3 4">
    <name type="scientific">Cerrena zonata</name>
    <dbReference type="NCBI Taxonomy" id="2478898"/>
    <lineage>
        <taxon>Eukaryota</taxon>
        <taxon>Fungi</taxon>
        <taxon>Dikarya</taxon>
        <taxon>Basidiomycota</taxon>
        <taxon>Agaricomycotina</taxon>
        <taxon>Agaricomycetes</taxon>
        <taxon>Polyporales</taxon>
        <taxon>Cerrenaceae</taxon>
        <taxon>Cerrena</taxon>
    </lineage>
</organism>